<evidence type="ECO:0000256" key="1">
    <source>
        <dbReference type="ARBA" id="ARBA00009652"/>
    </source>
</evidence>
<dbReference type="Pfam" id="PF22023">
    <property type="entry name" value="Pus10_THUMP_arc"/>
    <property type="match status" value="1"/>
</dbReference>
<dbReference type="Proteomes" id="UP000716004">
    <property type="component" value="Unassembled WGS sequence"/>
</dbReference>
<accession>A0A8J7YRF1</accession>
<protein>
    <recommendedName>
        <fullName evidence="2">tRNA pseudouridine(55) synthase</fullName>
        <ecNumber evidence="2">5.4.99.25</ecNumber>
    </recommendedName>
</protein>
<dbReference type="SUPFAM" id="SSF55120">
    <property type="entry name" value="Pseudouridine synthase"/>
    <property type="match status" value="1"/>
</dbReference>
<dbReference type="Pfam" id="PF21238">
    <property type="entry name" value="Pus10_C"/>
    <property type="match status" value="1"/>
</dbReference>
<evidence type="ECO:0000256" key="3">
    <source>
        <dbReference type="ARBA" id="ARBA00022694"/>
    </source>
</evidence>
<comment type="similarity">
    <text evidence="1">Belongs to the pseudouridine synthase Pus10 family.</text>
</comment>
<dbReference type="GO" id="GO:0031119">
    <property type="term" value="P:tRNA pseudouridine synthesis"/>
    <property type="evidence" value="ECO:0007669"/>
    <property type="project" value="TreeGrafter"/>
</dbReference>
<evidence type="ECO:0000256" key="4">
    <source>
        <dbReference type="ARBA" id="ARBA00023235"/>
    </source>
</evidence>
<evidence type="ECO:0000259" key="5">
    <source>
        <dbReference type="Pfam" id="PF21238"/>
    </source>
</evidence>
<name>A0A8J7YRF1_9ARCH</name>
<dbReference type="AlphaFoldDB" id="A0A8J7YRF1"/>
<feature type="domain" description="Pus10 THUMP" evidence="6">
    <location>
        <begin position="85"/>
        <end position="156"/>
    </location>
</feature>
<evidence type="ECO:0000313" key="8">
    <source>
        <dbReference type="Proteomes" id="UP000716004"/>
    </source>
</evidence>
<dbReference type="EC" id="5.4.99.25" evidence="2"/>
<gene>
    <name evidence="7" type="ORF">J9259_08150</name>
</gene>
<comment type="caution">
    <text evidence="7">The sequence shown here is derived from an EMBL/GenBank/DDBJ whole genome shotgun (WGS) entry which is preliminary data.</text>
</comment>
<keyword evidence="4 7" id="KW-0413">Isomerase</keyword>
<dbReference type="GO" id="GO:0160148">
    <property type="term" value="F:tRNA pseudouridine(55) synthase activity"/>
    <property type="evidence" value="ECO:0007669"/>
    <property type="project" value="UniProtKB-EC"/>
</dbReference>
<keyword evidence="3" id="KW-0819">tRNA processing</keyword>
<dbReference type="PANTHER" id="PTHR21568">
    <property type="entry name" value="TRNA PSEUDOURIDINE SYNTHASE PUS10"/>
    <property type="match status" value="1"/>
</dbReference>
<dbReference type="InterPro" id="IPR020103">
    <property type="entry name" value="PsdUridine_synth_cat_dom_sf"/>
</dbReference>
<dbReference type="InterPro" id="IPR048741">
    <property type="entry name" value="Pus10-like_C"/>
</dbReference>
<dbReference type="PANTHER" id="PTHR21568:SF0">
    <property type="entry name" value="TRNA PSEUDOURIDINE SYNTHASE PUS10"/>
    <property type="match status" value="1"/>
</dbReference>
<organism evidence="7 8">
    <name type="scientific">Candidatus Sysuiplasma superficiale</name>
    <dbReference type="NCBI Taxonomy" id="2823368"/>
    <lineage>
        <taxon>Archaea</taxon>
        <taxon>Methanobacteriati</taxon>
        <taxon>Thermoplasmatota</taxon>
        <taxon>Thermoplasmata</taxon>
        <taxon>Candidatus Sysuiplasmatales</taxon>
        <taxon>Candidatus Sysuiplasmataceae</taxon>
        <taxon>Candidatus Sysuiplasma</taxon>
    </lineage>
</organism>
<evidence type="ECO:0000313" key="7">
    <source>
        <dbReference type="EMBL" id="MBX8632466.1"/>
    </source>
</evidence>
<reference evidence="7" key="1">
    <citation type="submission" date="2021-04" db="EMBL/GenBank/DDBJ databases">
        <title>Genomic insights into ecological role and evolution of a novel Thermoplasmata order Candidatus Sysuiplasmatales.</title>
        <authorList>
            <person name="Yuan Y."/>
        </authorList>
    </citation>
    <scope>NUCLEOTIDE SEQUENCE</scope>
    <source>
        <strain evidence="7">YP2-bin.285</strain>
    </source>
</reference>
<feature type="domain" description="Pus10-like C-terminal" evidence="5">
    <location>
        <begin position="170"/>
        <end position="409"/>
    </location>
</feature>
<dbReference type="NCBIfam" id="TIGR01213">
    <property type="entry name" value="pseudo_Pus10arc"/>
    <property type="match status" value="1"/>
</dbReference>
<sequence>MRDAGNNVVSAPGSASGQSFIAHAADTLAPDVRVCRRCLCRITGHQPDTVPADIAVTVVEAESDDCFVCRGVFRQLDDVSILPLEELRKWEYETFWVGSRLEFGMLSREKQIAEKLHCEPLHTIKADVNRELGLRISRHTGKMARMEHPDMLIVIDISFMTFQLEPSPLFIYGRYRKFKRGIPQTKWPCRKCHGKGCSYCGNRGKMYETSVEEIVAGPAMAATMAESHSFHGMGREDIDAVMLGEGRPFVLELWKPMKRSIDLSALRERINSEGEGRIAVSSLRYSSKDEVRRLKEETPEKSYVVRFRILGKINKEKLSAAIEEISGKTLAQRTPVRVAHRRADKVRERRIIECSLLEYDGDIASVLVRAQSGTYIKELVTGDEGRTQPSISAALNSSCEVISLDVLDVSTGADKLW</sequence>
<dbReference type="Gene3D" id="3.30.70.3190">
    <property type="match status" value="1"/>
</dbReference>
<evidence type="ECO:0000259" key="6">
    <source>
        <dbReference type="Pfam" id="PF22023"/>
    </source>
</evidence>
<proteinExistence type="inferred from homology"/>
<dbReference type="InterPro" id="IPR039894">
    <property type="entry name" value="Pus10-like"/>
</dbReference>
<dbReference type="GO" id="GO:0003723">
    <property type="term" value="F:RNA binding"/>
    <property type="evidence" value="ECO:0007669"/>
    <property type="project" value="InterPro"/>
</dbReference>
<dbReference type="Gene3D" id="3.30.70.2510">
    <property type="match status" value="1"/>
</dbReference>
<dbReference type="InterPro" id="IPR055174">
    <property type="entry name" value="Pus10_THUMP_arc"/>
</dbReference>
<dbReference type="FunFam" id="3.30.70.2510:FF:000001">
    <property type="entry name" value="tRNA pseudouridine synthase Pus10"/>
    <property type="match status" value="1"/>
</dbReference>
<evidence type="ECO:0000256" key="2">
    <source>
        <dbReference type="ARBA" id="ARBA00012787"/>
    </source>
</evidence>
<dbReference type="EMBL" id="JAGVSJ010000028">
    <property type="protein sequence ID" value="MBX8632466.1"/>
    <property type="molecule type" value="Genomic_DNA"/>
</dbReference>